<comment type="caution">
    <text evidence="4">The sequence shown here is derived from an EMBL/GenBank/DDBJ whole genome shotgun (WGS) entry which is preliminary data.</text>
</comment>
<dbReference type="PANTHER" id="PTHR33392">
    <property type="entry name" value="POLYISOPRENYL-TEICHOIC ACID--PEPTIDOGLYCAN TEICHOIC ACID TRANSFERASE TAGU"/>
    <property type="match status" value="1"/>
</dbReference>
<evidence type="ECO:0000259" key="3">
    <source>
        <dbReference type="Pfam" id="PF03816"/>
    </source>
</evidence>
<evidence type="ECO:0000313" key="4">
    <source>
        <dbReference type="EMBL" id="MBP1989586.1"/>
    </source>
</evidence>
<dbReference type="InterPro" id="IPR004474">
    <property type="entry name" value="LytR_CpsA_psr"/>
</dbReference>
<keyword evidence="5" id="KW-1185">Reference proteome</keyword>
<evidence type="ECO:0000313" key="5">
    <source>
        <dbReference type="Proteomes" id="UP001519287"/>
    </source>
</evidence>
<dbReference type="PANTHER" id="PTHR33392:SF6">
    <property type="entry name" value="POLYISOPRENYL-TEICHOIC ACID--PEPTIDOGLYCAN TEICHOIC ACID TRANSFERASE TAGU"/>
    <property type="match status" value="1"/>
</dbReference>
<feature type="transmembrane region" description="Helical" evidence="2">
    <location>
        <begin position="20"/>
        <end position="38"/>
    </location>
</feature>
<evidence type="ECO:0000256" key="1">
    <source>
        <dbReference type="ARBA" id="ARBA00006068"/>
    </source>
</evidence>
<dbReference type="InterPro" id="IPR050922">
    <property type="entry name" value="LytR/CpsA/Psr_CW_biosynth"/>
</dbReference>
<dbReference type="NCBIfam" id="TIGR00350">
    <property type="entry name" value="lytR_cpsA_psr"/>
    <property type="match status" value="1"/>
</dbReference>
<dbReference type="EMBL" id="JAGGLB010000003">
    <property type="protein sequence ID" value="MBP1989586.1"/>
    <property type="molecule type" value="Genomic_DNA"/>
</dbReference>
<dbReference type="Proteomes" id="UP001519287">
    <property type="component" value="Unassembled WGS sequence"/>
</dbReference>
<comment type="similarity">
    <text evidence="1">Belongs to the LytR/CpsA/Psr (LCP) family.</text>
</comment>
<keyword evidence="2" id="KW-0472">Membrane</keyword>
<keyword evidence="2" id="KW-1133">Transmembrane helix</keyword>
<organism evidence="4 5">
    <name type="scientific">Paenibacillus eucommiae</name>
    <dbReference type="NCBI Taxonomy" id="1355755"/>
    <lineage>
        <taxon>Bacteria</taxon>
        <taxon>Bacillati</taxon>
        <taxon>Bacillota</taxon>
        <taxon>Bacilli</taxon>
        <taxon>Bacillales</taxon>
        <taxon>Paenibacillaceae</taxon>
        <taxon>Paenibacillus</taxon>
    </lineage>
</organism>
<feature type="domain" description="Cell envelope-related transcriptional attenuator" evidence="3">
    <location>
        <begin position="96"/>
        <end position="247"/>
    </location>
</feature>
<gene>
    <name evidence="4" type="ORF">J2Z66_001184</name>
</gene>
<dbReference type="RefSeq" id="WP_209970421.1">
    <property type="nucleotide sequence ID" value="NZ_JAGGLB010000003.1"/>
</dbReference>
<keyword evidence="2" id="KW-0812">Transmembrane</keyword>
<name>A0ABS4IPU3_9BACL</name>
<proteinExistence type="inferred from homology"/>
<sequence>MTNRLERSKQRKRLFNKKQIRYLVLFTFIVLFIAGYLMRTEIGLFLFDNIVAPKIERKLDKTYEPLGTKVNTVINNSEPFTVLLLGIDQRNKENGRSDTIIYSVVRPKEKKILMISVPRDSYVKILGASKQNKTHDKATHAYAFGGASASVSTIEDLFDHRVDYYATINFKGVEETVDALGGLRLPITEDLVNDDIDHEKFVIKGGQELYNGKDSLNYVRYREDAGGDINRTHRQVDFIKASISRMIELGNVTKIPSILDSLGETLRTNMTSSEIIDNAKIFLEHDEDFITNYTLEGTGGKRADGIWYFNLDEDYLNQMKNEIDKWLE</sequence>
<dbReference type="Pfam" id="PF03816">
    <property type="entry name" value="LytR_cpsA_psr"/>
    <property type="match status" value="1"/>
</dbReference>
<evidence type="ECO:0000256" key="2">
    <source>
        <dbReference type="SAM" id="Phobius"/>
    </source>
</evidence>
<reference evidence="4 5" key="1">
    <citation type="submission" date="2021-03" db="EMBL/GenBank/DDBJ databases">
        <title>Genomic Encyclopedia of Type Strains, Phase IV (KMG-IV): sequencing the most valuable type-strain genomes for metagenomic binning, comparative biology and taxonomic classification.</title>
        <authorList>
            <person name="Goeker M."/>
        </authorList>
    </citation>
    <scope>NUCLEOTIDE SEQUENCE [LARGE SCALE GENOMIC DNA]</scope>
    <source>
        <strain evidence="4 5">DSM 26048</strain>
    </source>
</reference>
<dbReference type="Gene3D" id="3.40.630.190">
    <property type="entry name" value="LCP protein"/>
    <property type="match status" value="1"/>
</dbReference>
<protein>
    <submittedName>
        <fullName evidence="4">LCP family protein required for cell wall assembly</fullName>
    </submittedName>
</protein>
<accession>A0ABS4IPU3</accession>